<evidence type="ECO:0000313" key="1">
    <source>
        <dbReference type="EMBL" id="MDR9900298.1"/>
    </source>
</evidence>
<proteinExistence type="predicted"/>
<organism evidence="1 2">
    <name type="scientific">Aetokthonos hydrillicola Thurmond2011</name>
    <dbReference type="NCBI Taxonomy" id="2712845"/>
    <lineage>
        <taxon>Bacteria</taxon>
        <taxon>Bacillati</taxon>
        <taxon>Cyanobacteriota</taxon>
        <taxon>Cyanophyceae</taxon>
        <taxon>Nostocales</taxon>
        <taxon>Hapalosiphonaceae</taxon>
        <taxon>Aetokthonos</taxon>
    </lineage>
</organism>
<keyword evidence="2" id="KW-1185">Reference proteome</keyword>
<dbReference type="Proteomes" id="UP000667802">
    <property type="component" value="Unassembled WGS sequence"/>
</dbReference>
<dbReference type="AlphaFoldDB" id="A0AAP5IHJ0"/>
<dbReference type="EMBL" id="JAALHA020000032">
    <property type="protein sequence ID" value="MDR9900298.1"/>
    <property type="molecule type" value="Genomic_DNA"/>
</dbReference>
<gene>
    <name evidence="1" type="ORF">G7B40_037980</name>
</gene>
<comment type="caution">
    <text evidence="1">The sequence shown here is derived from an EMBL/GenBank/DDBJ whole genome shotgun (WGS) entry which is preliminary data.</text>
</comment>
<reference evidence="2" key="1">
    <citation type="journal article" date="2021" name="Science">
        <title>Hunting the eagle killer: A cyanobacterial neurotoxin causes vacuolar myelinopathy.</title>
        <authorList>
            <person name="Breinlinger S."/>
            <person name="Phillips T.J."/>
            <person name="Haram B.N."/>
            <person name="Mares J."/>
            <person name="Martinez Yerena J.A."/>
            <person name="Hrouzek P."/>
            <person name="Sobotka R."/>
            <person name="Henderson W.M."/>
            <person name="Schmieder P."/>
            <person name="Williams S.M."/>
            <person name="Lauderdale J.D."/>
            <person name="Wilde H.D."/>
            <person name="Gerrin W."/>
            <person name="Kust A."/>
            <person name="Washington J.W."/>
            <person name="Wagner C."/>
            <person name="Geier B."/>
            <person name="Liebeke M."/>
            <person name="Enke H."/>
            <person name="Niedermeyer T.H.J."/>
            <person name="Wilde S.B."/>
        </authorList>
    </citation>
    <scope>NUCLEOTIDE SEQUENCE [LARGE SCALE GENOMIC DNA]</scope>
    <source>
        <strain evidence="2">Thurmond2011</strain>
    </source>
</reference>
<protein>
    <submittedName>
        <fullName evidence="1">Uncharacterized protein</fullName>
    </submittedName>
</protein>
<dbReference type="RefSeq" id="WP_208344823.1">
    <property type="nucleotide sequence ID" value="NZ_CAWQFN010000543.1"/>
</dbReference>
<sequence>MSKVRSKTVISVGVAIATLPLTLAVLCCSTVKPVVAQSETASCKDIPSCGVAGIIVGIQFIGSVTYYIVDTGHGVLKKIRAHHPSSTVHNNGEDYQEELITIKGSPGASTKCYEIAEERTRSTGKKWRVKSNKLMRGTGGVAQPGKLLDWECIITDAPEDHKAGE</sequence>
<name>A0AAP5IHJ0_9CYAN</name>
<evidence type="ECO:0000313" key="2">
    <source>
        <dbReference type="Proteomes" id="UP000667802"/>
    </source>
</evidence>
<accession>A0AAP5IHJ0</accession>